<protein>
    <submittedName>
        <fullName evidence="1">Uncharacterized protein</fullName>
    </submittedName>
</protein>
<sequence>MTAQPVQHTALALQGKAVLRHQVGAHLIHKMAVQVIDAPALHALEVQVLPAMAPLVHILEHRPLAFIGYIFHNALLAGKLVQITVYSGGVGACALCLQMLQNVGGAYRVLAVVDEVI</sequence>
<reference evidence="1 2" key="2">
    <citation type="submission" date="2007-09" db="EMBL/GenBank/DDBJ databases">
        <authorList>
            <person name="Fulton L."/>
            <person name="Clifton S."/>
            <person name="Fulton B."/>
            <person name="Xu J."/>
            <person name="Minx P."/>
            <person name="Pepin K.H."/>
            <person name="Johnson M."/>
            <person name="Thiruvilangam P."/>
            <person name="Bhonagiri V."/>
            <person name="Nash W.E."/>
            <person name="Mardis E.R."/>
            <person name="Wilson R.K."/>
        </authorList>
    </citation>
    <scope>NUCLEOTIDE SEQUENCE [LARGE SCALE GENOMIC DNA]</scope>
    <source>
        <strain evidence="1 2">M21/2</strain>
    </source>
</reference>
<name>A8SD86_9FIRM</name>
<proteinExistence type="predicted"/>
<organism evidence="1 2">
    <name type="scientific">Faecalibacterium prausnitzii M21/2</name>
    <dbReference type="NCBI Taxonomy" id="411485"/>
    <lineage>
        <taxon>Bacteria</taxon>
        <taxon>Bacillati</taxon>
        <taxon>Bacillota</taxon>
        <taxon>Clostridia</taxon>
        <taxon>Eubacteriales</taxon>
        <taxon>Oscillospiraceae</taxon>
        <taxon>Faecalibacterium</taxon>
    </lineage>
</organism>
<accession>A8SD86</accession>
<dbReference type="EMBL" id="ABED02000028">
    <property type="protein sequence ID" value="EDP20824.1"/>
    <property type="molecule type" value="Genomic_DNA"/>
</dbReference>
<evidence type="ECO:0000313" key="2">
    <source>
        <dbReference type="Proteomes" id="UP000005945"/>
    </source>
</evidence>
<comment type="caution">
    <text evidence="1">The sequence shown here is derived from an EMBL/GenBank/DDBJ whole genome shotgun (WGS) entry which is preliminary data.</text>
</comment>
<dbReference type="HOGENOM" id="CLU_2081306_0_0_9"/>
<gene>
    <name evidence="1" type="ORF">FAEPRAM212_02149</name>
</gene>
<dbReference type="AlphaFoldDB" id="A8SD86"/>
<evidence type="ECO:0000313" key="1">
    <source>
        <dbReference type="EMBL" id="EDP20824.1"/>
    </source>
</evidence>
<reference evidence="1 2" key="1">
    <citation type="submission" date="2007-09" db="EMBL/GenBank/DDBJ databases">
        <title>Draft genome sequence of Faecalibacterium prausnitzii M21/2.</title>
        <authorList>
            <person name="Sudarsanam P."/>
            <person name="Ley R."/>
            <person name="Guruge J."/>
            <person name="Turnbaugh P.J."/>
            <person name="Mahowald M."/>
            <person name="Liep D."/>
            <person name="Gordon J."/>
        </authorList>
    </citation>
    <scope>NUCLEOTIDE SEQUENCE [LARGE SCALE GENOMIC DNA]</scope>
    <source>
        <strain evidence="1 2">M21/2</strain>
    </source>
</reference>
<dbReference type="Proteomes" id="UP000005945">
    <property type="component" value="Unassembled WGS sequence"/>
</dbReference>